<organism evidence="2 3">
    <name type="scientific">Komagataeibacter intermedius NRIC 0521</name>
    <dbReference type="NCBI Taxonomy" id="1307934"/>
    <lineage>
        <taxon>Bacteria</taxon>
        <taxon>Pseudomonadati</taxon>
        <taxon>Pseudomonadota</taxon>
        <taxon>Alphaproteobacteria</taxon>
        <taxon>Acetobacterales</taxon>
        <taxon>Acetobacteraceae</taxon>
        <taxon>Komagataeibacter</taxon>
    </lineage>
</organism>
<evidence type="ECO:0000313" key="3">
    <source>
        <dbReference type="Proteomes" id="UP001061452"/>
    </source>
</evidence>
<protein>
    <recommendedName>
        <fullName evidence="4">Transposase</fullName>
    </recommendedName>
</protein>
<sequence>MISADPGRRGHDASLAINGKTVLTAMAGRDGGDGMGVPGTKGHVSISFHT</sequence>
<evidence type="ECO:0000313" key="2">
    <source>
        <dbReference type="EMBL" id="GBQ77713.1"/>
    </source>
</evidence>
<feature type="region of interest" description="Disordered" evidence="1">
    <location>
        <begin position="29"/>
        <end position="50"/>
    </location>
</feature>
<dbReference type="Proteomes" id="UP001061452">
    <property type="component" value="Unassembled WGS sequence"/>
</dbReference>
<reference evidence="2" key="1">
    <citation type="submission" date="2013-04" db="EMBL/GenBank/DDBJ databases">
        <title>The genome sequencing project of 58 acetic acid bacteria.</title>
        <authorList>
            <person name="Okamoto-Kainuma A."/>
            <person name="Ishikawa M."/>
            <person name="Umino S."/>
            <person name="Koizumi Y."/>
            <person name="Shiwa Y."/>
            <person name="Yoshikawa H."/>
            <person name="Matsutani M."/>
            <person name="Matsushita K."/>
        </authorList>
    </citation>
    <scope>NUCLEOTIDE SEQUENCE</scope>
    <source>
        <strain evidence="2">NRIC 0521</strain>
    </source>
</reference>
<name>A0ABQ0PQ90_9PROT</name>
<proteinExistence type="predicted"/>
<keyword evidence="3" id="KW-1185">Reference proteome</keyword>
<evidence type="ECO:0000256" key="1">
    <source>
        <dbReference type="SAM" id="MobiDB-lite"/>
    </source>
</evidence>
<comment type="caution">
    <text evidence="2">The sequence shown here is derived from an EMBL/GenBank/DDBJ whole genome shotgun (WGS) entry which is preliminary data.</text>
</comment>
<accession>A0ABQ0PQ90</accession>
<evidence type="ECO:0008006" key="4">
    <source>
        <dbReference type="Google" id="ProtNLM"/>
    </source>
</evidence>
<gene>
    <name evidence="2" type="ORF">AA0521_3053</name>
</gene>
<dbReference type="EMBL" id="BAQJ01000386">
    <property type="protein sequence ID" value="GBQ77713.1"/>
    <property type="molecule type" value="Genomic_DNA"/>
</dbReference>